<comment type="caution">
    <text evidence="2">The sequence shown here is derived from an EMBL/GenBank/DDBJ whole genome shotgun (WGS) entry which is preliminary data.</text>
</comment>
<evidence type="ECO:0000256" key="1">
    <source>
        <dbReference type="SAM" id="MobiDB-lite"/>
    </source>
</evidence>
<feature type="compositionally biased region" description="Basic and acidic residues" evidence="1">
    <location>
        <begin position="167"/>
        <end position="178"/>
    </location>
</feature>
<dbReference type="AlphaFoldDB" id="A0A426XB12"/>
<gene>
    <name evidence="2" type="ORF">B296_00044705</name>
</gene>
<accession>A0A426XB12</accession>
<reference evidence="2 3" key="1">
    <citation type="journal article" date="2014" name="Agronomy (Basel)">
        <title>A Draft Genome Sequence for Ensete ventricosum, the Drought-Tolerant Tree Against Hunger.</title>
        <authorList>
            <person name="Harrison J."/>
            <person name="Moore K.A."/>
            <person name="Paszkiewicz K."/>
            <person name="Jones T."/>
            <person name="Grant M."/>
            <person name="Ambacheew D."/>
            <person name="Muzemil S."/>
            <person name="Studholme D.J."/>
        </authorList>
    </citation>
    <scope>NUCLEOTIDE SEQUENCE [LARGE SCALE GENOMIC DNA]</scope>
</reference>
<protein>
    <submittedName>
        <fullName evidence="2">Uncharacterized protein</fullName>
    </submittedName>
</protein>
<evidence type="ECO:0000313" key="2">
    <source>
        <dbReference type="EMBL" id="RRT36679.1"/>
    </source>
</evidence>
<name>A0A426XB12_ENSVE</name>
<proteinExistence type="predicted"/>
<dbReference type="EMBL" id="AMZH03023262">
    <property type="protein sequence ID" value="RRT36679.1"/>
    <property type="molecule type" value="Genomic_DNA"/>
</dbReference>
<dbReference type="Proteomes" id="UP000287651">
    <property type="component" value="Unassembled WGS sequence"/>
</dbReference>
<sequence length="178" mass="19194">MDPSCPTPEVGYWSGGVRVGRRRLSSGRAPTPARRSGQVSFRRDLSNGQVSSVVDFAIPSPHRGAGAFLVSVVGHSYMVTLLPLWLTMSLTPVILAVRRASVGADPTEQELGNLIVQELIRPSRSSGIDPTEQGLENWAWDFAVRVNLGTNPGDLAERVNSGADPGDLGREGEFERRS</sequence>
<evidence type="ECO:0000313" key="3">
    <source>
        <dbReference type="Proteomes" id="UP000287651"/>
    </source>
</evidence>
<organism evidence="2 3">
    <name type="scientific">Ensete ventricosum</name>
    <name type="common">Abyssinian banana</name>
    <name type="synonym">Musa ensete</name>
    <dbReference type="NCBI Taxonomy" id="4639"/>
    <lineage>
        <taxon>Eukaryota</taxon>
        <taxon>Viridiplantae</taxon>
        <taxon>Streptophyta</taxon>
        <taxon>Embryophyta</taxon>
        <taxon>Tracheophyta</taxon>
        <taxon>Spermatophyta</taxon>
        <taxon>Magnoliopsida</taxon>
        <taxon>Liliopsida</taxon>
        <taxon>Zingiberales</taxon>
        <taxon>Musaceae</taxon>
        <taxon>Ensete</taxon>
    </lineage>
</organism>
<feature type="region of interest" description="Disordered" evidence="1">
    <location>
        <begin position="154"/>
        <end position="178"/>
    </location>
</feature>